<protein>
    <submittedName>
        <fullName evidence="3">DUF4157 domain-containing protein</fullName>
    </submittedName>
</protein>
<feature type="region of interest" description="Disordered" evidence="1">
    <location>
        <begin position="127"/>
        <end position="226"/>
    </location>
</feature>
<dbReference type="InterPro" id="IPR025295">
    <property type="entry name" value="eCIS_core_dom"/>
</dbReference>
<feature type="compositionally biased region" description="Basic and acidic residues" evidence="1">
    <location>
        <begin position="144"/>
        <end position="154"/>
    </location>
</feature>
<dbReference type="Proteomes" id="UP001220022">
    <property type="component" value="Unassembled WGS sequence"/>
</dbReference>
<organism evidence="3 4">
    <name type="scientific">Streptantibioticus ferralitis</name>
    <dbReference type="NCBI Taxonomy" id="236510"/>
    <lineage>
        <taxon>Bacteria</taxon>
        <taxon>Bacillati</taxon>
        <taxon>Actinomycetota</taxon>
        <taxon>Actinomycetes</taxon>
        <taxon>Kitasatosporales</taxon>
        <taxon>Streptomycetaceae</taxon>
        <taxon>Streptantibioticus</taxon>
    </lineage>
</organism>
<accession>A0ABT5Z1R7</accession>
<keyword evidence="4" id="KW-1185">Reference proteome</keyword>
<sequence>MGPAAARTLQRTVGNAAVARMIEEERGTLGDGANLVQHDAQPVQRSLVHHVLRTAGRPLDGATRREMESRLGADFSDVRLHTGNAARASAAEVGARAYTSGNHVVIGEGGGDRHTLAHELTHVIQQRRGPVAGTDHGNGLKVSDPSDRYEREAEAMAARALSAPLAPGHAQTQSDGGPPPDSGTAVQRMPKRNKETAEIKGNSPPPQRRNTRSKAREEGLDLNRPTLEFESAYEGPQTQRLHADQSIGFQQVAKLNNPTGAPQRAATNYHFWQEVTDSNVQNVEANGLRDQPSSRSWAQDGPYRPPYNNDVINNGQNSIEFPDNPGFSTTDRMTPGYWLKSYTISFRWKVARNTGTWNRNIPCWTSPVVTHTLQSALDPDNPGQSAPITARAAGNHTWTVDLSTVGDAEG</sequence>
<evidence type="ECO:0000256" key="1">
    <source>
        <dbReference type="SAM" id="MobiDB-lite"/>
    </source>
</evidence>
<dbReference type="EMBL" id="JARHTQ010000010">
    <property type="protein sequence ID" value="MDF2257597.1"/>
    <property type="molecule type" value="Genomic_DNA"/>
</dbReference>
<reference evidence="3 4" key="1">
    <citation type="submission" date="2023-03" db="EMBL/GenBank/DDBJ databases">
        <title>Draft genome sequence of type strain Streptomyces ferralitis JCM 14344.</title>
        <authorList>
            <person name="Klaysubun C."/>
            <person name="Duangmal K."/>
        </authorList>
    </citation>
    <scope>NUCLEOTIDE SEQUENCE [LARGE SCALE GENOMIC DNA]</scope>
    <source>
        <strain evidence="3 4">JCM 14344</strain>
    </source>
</reference>
<evidence type="ECO:0000259" key="2">
    <source>
        <dbReference type="Pfam" id="PF13699"/>
    </source>
</evidence>
<evidence type="ECO:0000313" key="3">
    <source>
        <dbReference type="EMBL" id="MDF2257597.1"/>
    </source>
</evidence>
<evidence type="ECO:0000313" key="4">
    <source>
        <dbReference type="Proteomes" id="UP001220022"/>
    </source>
</evidence>
<gene>
    <name evidence="3" type="ORF">P2L57_18300</name>
</gene>
<dbReference type="Pfam" id="PF13699">
    <property type="entry name" value="eCIS_core"/>
    <property type="match status" value="1"/>
</dbReference>
<comment type="caution">
    <text evidence="3">The sequence shown here is derived from an EMBL/GenBank/DDBJ whole genome shotgun (WGS) entry which is preliminary data.</text>
</comment>
<name>A0ABT5Z1R7_9ACTN</name>
<proteinExistence type="predicted"/>
<feature type="compositionally biased region" description="Low complexity" evidence="1">
    <location>
        <begin position="155"/>
        <end position="167"/>
    </location>
</feature>
<feature type="domain" description="eCIS core" evidence="2">
    <location>
        <begin position="58"/>
        <end position="129"/>
    </location>
</feature>